<protein>
    <submittedName>
        <fullName evidence="1">SCP2 sterol-binding domain-containing protein</fullName>
    </submittedName>
</protein>
<dbReference type="Proteomes" id="UP000623967">
    <property type="component" value="Unassembled WGS sequence"/>
</dbReference>
<organism evidence="1 2">
    <name type="scientific">Neobacillus paridis</name>
    <dbReference type="NCBI Taxonomy" id="2803862"/>
    <lineage>
        <taxon>Bacteria</taxon>
        <taxon>Bacillati</taxon>
        <taxon>Bacillota</taxon>
        <taxon>Bacilli</taxon>
        <taxon>Bacillales</taxon>
        <taxon>Bacillaceae</taxon>
        <taxon>Neobacillus</taxon>
    </lineage>
</organism>
<accession>A0ABS1TX61</accession>
<dbReference type="EMBL" id="JAESWB010000371">
    <property type="protein sequence ID" value="MBL4954881.1"/>
    <property type="molecule type" value="Genomic_DNA"/>
</dbReference>
<name>A0ABS1TX61_9BACI</name>
<evidence type="ECO:0000313" key="1">
    <source>
        <dbReference type="EMBL" id="MBL4954881.1"/>
    </source>
</evidence>
<comment type="caution">
    <text evidence="1">The sequence shown here is derived from an EMBL/GenBank/DDBJ whole genome shotgun (WGS) entry which is preliminary data.</text>
</comment>
<proteinExistence type="predicted"/>
<dbReference type="RefSeq" id="WP_202656118.1">
    <property type="nucleotide sequence ID" value="NZ_JAESWB010000371.1"/>
</dbReference>
<sequence length="118" mass="13612">MMIEIVNHFIEALKNQEYLHAIIQQADFRINLAADGQVIQLVFYNGEITVEKEISDSLTRFEISGSQPAIAQLLEGKERLRLLERNGCLKVVAPLRMVLLLESIFYLTRPDHYLEKII</sequence>
<evidence type="ECO:0000313" key="2">
    <source>
        <dbReference type="Proteomes" id="UP000623967"/>
    </source>
</evidence>
<reference evidence="1 2" key="1">
    <citation type="submission" date="2021-01" db="EMBL/GenBank/DDBJ databases">
        <title>Genome public.</title>
        <authorList>
            <person name="Liu C."/>
            <person name="Sun Q."/>
        </authorList>
    </citation>
    <scope>NUCLEOTIDE SEQUENCE [LARGE SCALE GENOMIC DNA]</scope>
    <source>
        <strain evidence="1 2">YIM B02564</strain>
    </source>
</reference>
<gene>
    <name evidence="1" type="ORF">JK635_22235</name>
</gene>
<keyword evidence="2" id="KW-1185">Reference proteome</keyword>